<reference evidence="2 3" key="1">
    <citation type="submission" date="2007-03" db="EMBL/GenBank/DDBJ databases">
        <authorList>
            <person name="Fulton L."/>
            <person name="Clifton S."/>
            <person name="Fulton B."/>
            <person name="Xu J."/>
            <person name="Minx P."/>
            <person name="Pepin K.H."/>
            <person name="Johnson M."/>
            <person name="Thiruvilangam P."/>
            <person name="Bhonagiri V."/>
            <person name="Nash W.E."/>
            <person name="Mardis E.R."/>
            <person name="Wilson R.K."/>
        </authorList>
    </citation>
    <scope>NUCLEOTIDE SEQUENCE [LARGE SCALE GENOMIC DNA]</scope>
    <source>
        <strain evidence="2 3">ATCC 27560</strain>
    </source>
</reference>
<evidence type="ECO:0000313" key="3">
    <source>
        <dbReference type="Proteomes" id="UP000006000"/>
    </source>
</evidence>
<sequence length="88" mass="9952">MSFLILKSCWSNPTAFLQKLINTFCDKNVSDTNDITCQSAVFKGKNGIKRRTKGVIRLTVILFFYIIDKCMVSTLGIDFTKVYGLLGF</sequence>
<evidence type="ECO:0000256" key="1">
    <source>
        <dbReference type="SAM" id="Phobius"/>
    </source>
</evidence>
<keyword evidence="1" id="KW-0472">Membrane</keyword>
<protein>
    <submittedName>
        <fullName evidence="2">Uncharacterized protein</fullName>
    </submittedName>
</protein>
<proteinExistence type="predicted"/>
<reference evidence="2 3" key="2">
    <citation type="submission" date="2007-04" db="EMBL/GenBank/DDBJ databases">
        <title>Draft genome sequence of Eubacterium ventriosum (ATCC 27560).</title>
        <authorList>
            <person name="Sudarsanam P."/>
            <person name="Ley R."/>
            <person name="Guruge J."/>
            <person name="Turnbaugh P.J."/>
            <person name="Mahowald M."/>
            <person name="Liep D."/>
            <person name="Gordon J."/>
        </authorList>
    </citation>
    <scope>NUCLEOTIDE SEQUENCE [LARGE SCALE GENOMIC DNA]</scope>
    <source>
        <strain evidence="2 3">ATCC 27560</strain>
    </source>
</reference>
<evidence type="ECO:0000313" key="2">
    <source>
        <dbReference type="EMBL" id="EDM51720.1"/>
    </source>
</evidence>
<keyword evidence="1" id="KW-1133">Transmembrane helix</keyword>
<keyword evidence="1" id="KW-0812">Transmembrane</keyword>
<organism evidence="2 3">
    <name type="scientific">Eubacterium ventriosum ATCC 27560</name>
    <dbReference type="NCBI Taxonomy" id="411463"/>
    <lineage>
        <taxon>Bacteria</taxon>
        <taxon>Bacillati</taxon>
        <taxon>Bacillota</taxon>
        <taxon>Clostridia</taxon>
        <taxon>Eubacteriales</taxon>
        <taxon>Eubacteriaceae</taxon>
        <taxon>Eubacterium</taxon>
    </lineage>
</organism>
<dbReference type="EMBL" id="AAVL02000031">
    <property type="protein sequence ID" value="EDM51720.1"/>
    <property type="molecule type" value="Genomic_DNA"/>
</dbReference>
<feature type="transmembrane region" description="Helical" evidence="1">
    <location>
        <begin position="55"/>
        <end position="77"/>
    </location>
</feature>
<name>A5Z5P5_9FIRM</name>
<comment type="caution">
    <text evidence="2">The sequence shown here is derived from an EMBL/GenBank/DDBJ whole genome shotgun (WGS) entry which is preliminary data.</text>
</comment>
<dbReference type="STRING" id="411463.EUBVEN_01027"/>
<accession>A5Z5P5</accession>
<dbReference type="AlphaFoldDB" id="A5Z5P5"/>
<dbReference type="HOGENOM" id="CLU_2464469_0_0_9"/>
<dbReference type="Proteomes" id="UP000006000">
    <property type="component" value="Unassembled WGS sequence"/>
</dbReference>
<gene>
    <name evidence="2" type="ORF">EUBVEN_01027</name>
</gene>